<dbReference type="AlphaFoldDB" id="A0A409X4K9"/>
<comment type="caution">
    <text evidence="1">The sequence shown here is derived from an EMBL/GenBank/DDBJ whole genome shotgun (WGS) entry which is preliminary data.</text>
</comment>
<organism evidence="1 2">
    <name type="scientific">Panaeolus cyanescens</name>
    <dbReference type="NCBI Taxonomy" id="181874"/>
    <lineage>
        <taxon>Eukaryota</taxon>
        <taxon>Fungi</taxon>
        <taxon>Dikarya</taxon>
        <taxon>Basidiomycota</taxon>
        <taxon>Agaricomycotina</taxon>
        <taxon>Agaricomycetes</taxon>
        <taxon>Agaricomycetidae</taxon>
        <taxon>Agaricales</taxon>
        <taxon>Agaricineae</taxon>
        <taxon>Galeropsidaceae</taxon>
        <taxon>Panaeolus</taxon>
    </lineage>
</organism>
<reference evidence="1 2" key="1">
    <citation type="journal article" date="2018" name="Evol. Lett.">
        <title>Horizontal gene cluster transfer increased hallucinogenic mushroom diversity.</title>
        <authorList>
            <person name="Reynolds H.T."/>
            <person name="Vijayakumar V."/>
            <person name="Gluck-Thaler E."/>
            <person name="Korotkin H.B."/>
            <person name="Matheny P.B."/>
            <person name="Slot J.C."/>
        </authorList>
    </citation>
    <scope>NUCLEOTIDE SEQUENCE [LARGE SCALE GENOMIC DNA]</scope>
    <source>
        <strain evidence="1 2">2629</strain>
    </source>
</reference>
<evidence type="ECO:0000313" key="2">
    <source>
        <dbReference type="Proteomes" id="UP000284842"/>
    </source>
</evidence>
<dbReference type="Proteomes" id="UP000284842">
    <property type="component" value="Unassembled WGS sequence"/>
</dbReference>
<evidence type="ECO:0000313" key="1">
    <source>
        <dbReference type="EMBL" id="PPQ85670.1"/>
    </source>
</evidence>
<name>A0A409X4K9_9AGAR</name>
<keyword evidence="2" id="KW-1185">Reference proteome</keyword>
<sequence>MVNNPQTQKIPLVLEKPSFEPPHEVFGNEVEILHIFWAHLKEQQRQRRRVIATWNCGGWAALEADVEEIHHAVKAAEKNDQKPLGAKT</sequence>
<accession>A0A409X4K9</accession>
<dbReference type="EMBL" id="NHTK01004659">
    <property type="protein sequence ID" value="PPQ85670.1"/>
    <property type="molecule type" value="Genomic_DNA"/>
</dbReference>
<gene>
    <name evidence="1" type="ORF">CVT24_012869</name>
</gene>
<protein>
    <submittedName>
        <fullName evidence="1">Uncharacterized protein</fullName>
    </submittedName>
</protein>
<proteinExistence type="predicted"/>
<dbReference type="InParanoid" id="A0A409X4K9"/>